<dbReference type="OrthoDB" id="6909272at2"/>
<proteinExistence type="predicted"/>
<evidence type="ECO:0000313" key="2">
    <source>
        <dbReference type="EMBL" id="SCZ47622.1"/>
    </source>
</evidence>
<accession>A0A1G5PDL3</accession>
<reference evidence="3" key="1">
    <citation type="submission" date="2016-10" db="EMBL/GenBank/DDBJ databases">
        <authorList>
            <person name="de Groot N.N."/>
        </authorList>
    </citation>
    <scope>NUCLEOTIDE SEQUENCE [LARGE SCALE GENOMIC DNA]</scope>
    <source>
        <strain evidence="3">DSM 15758</strain>
    </source>
</reference>
<sequence length="130" mass="14391">MRFLLSIVWTAMCLAFFMRLGFALQIMDPVDVFLDKDRCAVVKSYGASSCKVRGRAEGNLDGTWTITLPEPQLTIQMPDGPMAYQQPHWRLQGGNLTGVGLFAGLVISSLAGNYLITRRRPERQVGESPA</sequence>
<dbReference type="Proteomes" id="UP000183046">
    <property type="component" value="Unassembled WGS sequence"/>
</dbReference>
<name>A0A1G5PDL3_9PSED</name>
<comment type="caution">
    <text evidence="2">The sequence shown here is derived from an EMBL/GenBank/DDBJ whole genome shotgun (WGS) entry which is preliminary data.</text>
</comment>
<keyword evidence="1" id="KW-1133">Transmembrane helix</keyword>
<evidence type="ECO:0000256" key="1">
    <source>
        <dbReference type="SAM" id="Phobius"/>
    </source>
</evidence>
<gene>
    <name evidence="2" type="ORF">SAMN05216279_11519</name>
</gene>
<keyword evidence="1" id="KW-0472">Membrane</keyword>
<dbReference type="RefSeq" id="WP_074584840.1">
    <property type="nucleotide sequence ID" value="NZ_FMWB01000015.1"/>
</dbReference>
<protein>
    <submittedName>
        <fullName evidence="2">Uncharacterized protein</fullName>
    </submittedName>
</protein>
<keyword evidence="1" id="KW-0812">Transmembrane</keyword>
<dbReference type="EMBL" id="FMWB01000015">
    <property type="protein sequence ID" value="SCZ47622.1"/>
    <property type="molecule type" value="Genomic_DNA"/>
</dbReference>
<dbReference type="AlphaFoldDB" id="A0A1G5PDL3"/>
<evidence type="ECO:0000313" key="3">
    <source>
        <dbReference type="Proteomes" id="UP000183046"/>
    </source>
</evidence>
<feature type="transmembrane region" description="Helical" evidence="1">
    <location>
        <begin position="96"/>
        <end position="116"/>
    </location>
</feature>
<organism evidence="2 3">
    <name type="scientific">Pseudomonas oryzihabitans</name>
    <dbReference type="NCBI Taxonomy" id="47885"/>
    <lineage>
        <taxon>Bacteria</taxon>
        <taxon>Pseudomonadati</taxon>
        <taxon>Pseudomonadota</taxon>
        <taxon>Gammaproteobacteria</taxon>
        <taxon>Pseudomonadales</taxon>
        <taxon>Pseudomonadaceae</taxon>
        <taxon>Pseudomonas</taxon>
    </lineage>
</organism>